<dbReference type="RefSeq" id="WP_166929822.1">
    <property type="nucleotide sequence ID" value="NZ_BAAADD010000004.1"/>
</dbReference>
<comment type="caution">
    <text evidence="2">The sequence shown here is derived from an EMBL/GenBank/DDBJ whole genome shotgun (WGS) entry which is preliminary data.</text>
</comment>
<evidence type="ECO:0000313" key="3">
    <source>
        <dbReference type="Proteomes" id="UP001499951"/>
    </source>
</evidence>
<keyword evidence="3" id="KW-1185">Reference proteome</keyword>
<reference evidence="3" key="1">
    <citation type="journal article" date="2019" name="Int. J. Syst. Evol. Microbiol.">
        <title>The Global Catalogue of Microorganisms (GCM) 10K type strain sequencing project: providing services to taxonomists for standard genome sequencing and annotation.</title>
        <authorList>
            <consortium name="The Broad Institute Genomics Platform"/>
            <consortium name="The Broad Institute Genome Sequencing Center for Infectious Disease"/>
            <person name="Wu L."/>
            <person name="Ma J."/>
        </authorList>
    </citation>
    <scope>NUCLEOTIDE SEQUENCE [LARGE SCALE GENOMIC DNA]</scope>
    <source>
        <strain evidence="3">JCM 15089</strain>
    </source>
</reference>
<dbReference type="PANTHER" id="PTHR36513">
    <property type="entry name" value="ABC TRANSMEMBRANE TYPE-1 DOMAIN-CONTAINING PROTEIN"/>
    <property type="match status" value="1"/>
</dbReference>
<dbReference type="EMBL" id="BAAADD010000004">
    <property type="protein sequence ID" value="GAA0568763.1"/>
    <property type="molecule type" value="Genomic_DNA"/>
</dbReference>
<dbReference type="Proteomes" id="UP001499951">
    <property type="component" value="Unassembled WGS sequence"/>
</dbReference>
<dbReference type="InterPro" id="IPR029058">
    <property type="entry name" value="AB_hydrolase_fold"/>
</dbReference>
<keyword evidence="2" id="KW-0378">Hydrolase</keyword>
<dbReference type="PANTHER" id="PTHR36513:SF1">
    <property type="entry name" value="TRANSMEMBRANE PROTEIN"/>
    <property type="match status" value="1"/>
</dbReference>
<dbReference type="Gene3D" id="3.40.50.1820">
    <property type="entry name" value="alpha/beta hydrolase"/>
    <property type="match status" value="1"/>
</dbReference>
<dbReference type="PROSITE" id="PS51257">
    <property type="entry name" value="PROKAR_LIPOPROTEIN"/>
    <property type="match status" value="1"/>
</dbReference>
<dbReference type="InterPro" id="IPR010297">
    <property type="entry name" value="DUF900_hydrolase"/>
</dbReference>
<keyword evidence="1" id="KW-0732">Signal</keyword>
<name>A0ABP3PLX8_9PROT</name>
<sequence length="388" mass="41909">MIRISAILLLTLVLTGCAIDDSGPVRSVWRPADGNPTYSDVVYVTDREPDPGVAGGYATRWAGKPSCGMAQTVVPAALVADEEPKWGYVAKTNPQSCARGNMRLGGALALIEAQAKARNCNSVFLFVHGFHTGFDGGVLRAAQIAHDAQTGCTVAAFSWSAEIDIDRYVSDLEHSDYAQPLLAEFLRELSESGLHVTVMGHSLGGRLTLMTLSGLGQDRTPPHAGFIDELVLAAADVGIDPKNNDFQKLMAGAAPFAKRTTIYVSSYDTVLEISRREHGGVPRLGISPDLAFQADDKTHVVDIVDASMAPADRLDHSYYAMSPETLLDIRAVLHGVPLDERLKGGTNWPATLKCGDKCAPNYRIKTEGTPRFFTRFILHVLPVIPLIR</sequence>
<dbReference type="GO" id="GO:0016787">
    <property type="term" value="F:hydrolase activity"/>
    <property type="evidence" value="ECO:0007669"/>
    <property type="project" value="UniProtKB-KW"/>
</dbReference>
<protein>
    <submittedName>
        <fullName evidence="2">Alpha/beta hydrolase</fullName>
    </submittedName>
</protein>
<gene>
    <name evidence="2" type="ORF">GCM10008942_16720</name>
</gene>
<dbReference type="SUPFAM" id="SSF53474">
    <property type="entry name" value="alpha/beta-Hydrolases"/>
    <property type="match status" value="1"/>
</dbReference>
<accession>A0ABP3PLX8</accession>
<evidence type="ECO:0000313" key="2">
    <source>
        <dbReference type="EMBL" id="GAA0568763.1"/>
    </source>
</evidence>
<evidence type="ECO:0000256" key="1">
    <source>
        <dbReference type="SAM" id="SignalP"/>
    </source>
</evidence>
<dbReference type="Pfam" id="PF05990">
    <property type="entry name" value="DUF900"/>
    <property type="match status" value="1"/>
</dbReference>
<feature type="chain" id="PRO_5046768439" evidence="1">
    <location>
        <begin position="19"/>
        <end position="388"/>
    </location>
</feature>
<feature type="signal peptide" evidence="1">
    <location>
        <begin position="1"/>
        <end position="18"/>
    </location>
</feature>
<organism evidence="2 3">
    <name type="scientific">Rhizomicrobium electricum</name>
    <dbReference type="NCBI Taxonomy" id="480070"/>
    <lineage>
        <taxon>Bacteria</taxon>
        <taxon>Pseudomonadati</taxon>
        <taxon>Pseudomonadota</taxon>
        <taxon>Alphaproteobacteria</taxon>
        <taxon>Micropepsales</taxon>
        <taxon>Micropepsaceae</taxon>
        <taxon>Rhizomicrobium</taxon>
    </lineage>
</organism>
<proteinExistence type="predicted"/>